<evidence type="ECO:0000313" key="6">
    <source>
        <dbReference type="EMBL" id="CAL6103799.1"/>
    </source>
</evidence>
<organism evidence="2">
    <name type="scientific">Hexamita inflata</name>
    <dbReference type="NCBI Taxonomy" id="28002"/>
    <lineage>
        <taxon>Eukaryota</taxon>
        <taxon>Metamonada</taxon>
        <taxon>Diplomonadida</taxon>
        <taxon>Hexamitidae</taxon>
        <taxon>Hexamitinae</taxon>
        <taxon>Hexamita</taxon>
    </lineage>
</organism>
<dbReference type="EMBL" id="CATOUU010000487">
    <property type="protein sequence ID" value="CAI9931385.1"/>
    <property type="molecule type" value="Genomic_DNA"/>
</dbReference>
<dbReference type="EMBL" id="CAXDID020000001">
    <property type="protein sequence ID" value="CAL5970591.1"/>
    <property type="molecule type" value="Genomic_DNA"/>
</dbReference>
<dbReference type="EMBL" id="CAXDID020000571">
    <property type="protein sequence ID" value="CAL6103799.1"/>
    <property type="molecule type" value="Genomic_DNA"/>
</dbReference>
<keyword evidence="7" id="KW-1185">Reference proteome</keyword>
<evidence type="ECO:0000313" key="2">
    <source>
        <dbReference type="EMBL" id="CAI9927460.1"/>
    </source>
</evidence>
<sequence length="150" mass="17461">MAEFELSIKEAFAECDSSIDRTIPKEQLGNVLDKLGYLPKPDILYKWQQQLETNNTGYIKFEDLKNFIISLEKEEVPDILIAEMKCFDKQYGKTTPAPKPGYLSVEQIQHMMTRVGNKMRKQDVDDLLSNLRIDQGYCRQEELLRLLAKK</sequence>
<dbReference type="EMBL" id="CATOUU010000380">
    <property type="protein sequence ID" value="CAI9927460.1"/>
    <property type="molecule type" value="Genomic_DNA"/>
</dbReference>
<accession>A0AA86TT73</accession>
<dbReference type="SUPFAM" id="SSF47473">
    <property type="entry name" value="EF-hand"/>
    <property type="match status" value="1"/>
</dbReference>
<dbReference type="Gene3D" id="1.10.238.10">
    <property type="entry name" value="EF-hand"/>
    <property type="match status" value="1"/>
</dbReference>
<name>A0AA86TT73_9EUKA</name>
<reference evidence="2" key="1">
    <citation type="submission" date="2023-06" db="EMBL/GenBank/DDBJ databases">
        <authorList>
            <person name="Kurt Z."/>
        </authorList>
    </citation>
    <scope>NUCLEOTIDE SEQUENCE</scope>
</reference>
<dbReference type="GO" id="GO:0016460">
    <property type="term" value="C:myosin II complex"/>
    <property type="evidence" value="ECO:0007669"/>
    <property type="project" value="TreeGrafter"/>
</dbReference>
<dbReference type="Proteomes" id="UP001642409">
    <property type="component" value="Unassembled WGS sequence"/>
</dbReference>
<dbReference type="PANTHER" id="PTHR23048:SF0">
    <property type="entry name" value="CALMODULIN LIKE 3"/>
    <property type="match status" value="1"/>
</dbReference>
<gene>
    <name evidence="2" type="ORF">HINF_LOCUS15105</name>
    <name evidence="3" type="ORF">HINF_LOCUS19030</name>
    <name evidence="5" type="ORF">HINF_LOCUS2018</name>
    <name evidence="4" type="ORF">HINF_LOCUS531</name>
    <name evidence="6" type="ORF">HINF_LOCUS72317</name>
</gene>
<proteinExistence type="predicted"/>
<dbReference type="AlphaFoldDB" id="A0AA86TT73"/>
<evidence type="ECO:0000313" key="3">
    <source>
        <dbReference type="EMBL" id="CAI9931385.1"/>
    </source>
</evidence>
<dbReference type="PANTHER" id="PTHR23048">
    <property type="entry name" value="MYOSIN LIGHT CHAIN 1, 3"/>
    <property type="match status" value="1"/>
</dbReference>
<dbReference type="InterPro" id="IPR050230">
    <property type="entry name" value="CALM/Myosin/TropC-like"/>
</dbReference>
<evidence type="ECO:0000313" key="7">
    <source>
        <dbReference type="Proteomes" id="UP001642409"/>
    </source>
</evidence>
<protein>
    <submittedName>
        <fullName evidence="2">Calmodulin</fullName>
    </submittedName>
</protein>
<keyword evidence="1" id="KW-0677">Repeat</keyword>
<dbReference type="EMBL" id="CAXDID020000003">
    <property type="protein sequence ID" value="CAL5972664.1"/>
    <property type="molecule type" value="Genomic_DNA"/>
</dbReference>
<evidence type="ECO:0000313" key="4">
    <source>
        <dbReference type="EMBL" id="CAL5970591.1"/>
    </source>
</evidence>
<evidence type="ECO:0000256" key="1">
    <source>
        <dbReference type="ARBA" id="ARBA00022737"/>
    </source>
</evidence>
<dbReference type="InterPro" id="IPR011992">
    <property type="entry name" value="EF-hand-dom_pair"/>
</dbReference>
<reference evidence="4 7" key="2">
    <citation type="submission" date="2024-07" db="EMBL/GenBank/DDBJ databases">
        <authorList>
            <person name="Akdeniz Z."/>
        </authorList>
    </citation>
    <scope>NUCLEOTIDE SEQUENCE [LARGE SCALE GENOMIC DNA]</scope>
</reference>
<comment type="caution">
    <text evidence="2">The sequence shown here is derived from an EMBL/GenBank/DDBJ whole genome shotgun (WGS) entry which is preliminary data.</text>
</comment>
<evidence type="ECO:0000313" key="5">
    <source>
        <dbReference type="EMBL" id="CAL5972664.1"/>
    </source>
</evidence>